<dbReference type="Gene3D" id="1.10.10.10">
    <property type="entry name" value="Winged helix-like DNA-binding domain superfamily/Winged helix DNA-binding domain"/>
    <property type="match status" value="1"/>
</dbReference>
<comment type="caution">
    <text evidence="6">The sequence shown here is derived from an EMBL/GenBank/DDBJ whole genome shotgun (WGS) entry which is preliminary data.</text>
</comment>
<dbReference type="InterPro" id="IPR005119">
    <property type="entry name" value="LysR_subst-bd"/>
</dbReference>
<dbReference type="InterPro" id="IPR036388">
    <property type="entry name" value="WH-like_DNA-bd_sf"/>
</dbReference>
<dbReference type="RefSeq" id="WP_243451618.1">
    <property type="nucleotide sequence ID" value="NZ_JACHNZ010000002.1"/>
</dbReference>
<comment type="similarity">
    <text evidence="1">Belongs to the LysR transcriptional regulatory family.</text>
</comment>
<dbReference type="InterPro" id="IPR036390">
    <property type="entry name" value="WH_DNA-bd_sf"/>
</dbReference>
<evidence type="ECO:0000256" key="1">
    <source>
        <dbReference type="ARBA" id="ARBA00009437"/>
    </source>
</evidence>
<name>A0A7W7AYG5_9SPHN</name>
<keyword evidence="2" id="KW-0805">Transcription regulation</keyword>
<dbReference type="InterPro" id="IPR050176">
    <property type="entry name" value="LTTR"/>
</dbReference>
<keyword evidence="7" id="KW-1185">Reference proteome</keyword>
<evidence type="ECO:0000256" key="2">
    <source>
        <dbReference type="ARBA" id="ARBA00023015"/>
    </source>
</evidence>
<dbReference type="SUPFAM" id="SSF53850">
    <property type="entry name" value="Periplasmic binding protein-like II"/>
    <property type="match status" value="1"/>
</dbReference>
<evidence type="ECO:0000313" key="7">
    <source>
        <dbReference type="Proteomes" id="UP000566324"/>
    </source>
</evidence>
<dbReference type="SUPFAM" id="SSF46785">
    <property type="entry name" value="Winged helix' DNA-binding domain"/>
    <property type="match status" value="1"/>
</dbReference>
<dbReference type="EMBL" id="JACHNZ010000002">
    <property type="protein sequence ID" value="MBB4630687.1"/>
    <property type="molecule type" value="Genomic_DNA"/>
</dbReference>
<evidence type="ECO:0000256" key="4">
    <source>
        <dbReference type="ARBA" id="ARBA00023163"/>
    </source>
</evidence>
<protein>
    <submittedName>
        <fullName evidence="6">DNA-binding transcriptional LysR family regulator</fullName>
    </submittedName>
</protein>
<dbReference type="GO" id="GO:0003677">
    <property type="term" value="F:DNA binding"/>
    <property type="evidence" value="ECO:0007669"/>
    <property type="project" value="UniProtKB-KW"/>
</dbReference>
<dbReference type="Pfam" id="PF03466">
    <property type="entry name" value="LysR_substrate"/>
    <property type="match status" value="1"/>
</dbReference>
<dbReference type="Pfam" id="PF00126">
    <property type="entry name" value="HTH_1"/>
    <property type="match status" value="1"/>
</dbReference>
<dbReference type="Proteomes" id="UP000566324">
    <property type="component" value="Unassembled WGS sequence"/>
</dbReference>
<dbReference type="PRINTS" id="PR00039">
    <property type="entry name" value="HTHLYSR"/>
</dbReference>
<reference evidence="6 7" key="1">
    <citation type="submission" date="2020-08" db="EMBL/GenBank/DDBJ databases">
        <title>Genomic Encyclopedia of Type Strains, Phase IV (KMG-IV): sequencing the most valuable type-strain genomes for metagenomic binning, comparative biology and taxonomic classification.</title>
        <authorList>
            <person name="Goeker M."/>
        </authorList>
    </citation>
    <scope>NUCLEOTIDE SEQUENCE [LARGE SCALE GENOMIC DNA]</scope>
    <source>
        <strain evidence="6 7">DSM 17328</strain>
    </source>
</reference>
<sequence>MKLIVLDSKIAIVNDSMDACMNIHPDLLRAFVTVVECGGFSRAAERLRRGQSAISLQMKRLEDSLGAKLLERTPRHLSLTSEGELLLDHARRLLRLNDELVGRFTERELSGVVRLGAPEDFATSHLPSVLAKFARAHPRVALEVTCELTLEVFERFRAGGLDIALVKREPSGAMGGIRVWREPLVWVAADRQIAETEGPLPLIVSPRPCVYRKRATDSLDTMGRLWRVAYTCGSLAGTHAAVRAGLGITVLPKEMVPTDLTILNDEALGLPDLKDTEMALIEAPDLSPAAARLRDTIVRELEH</sequence>
<dbReference type="AlphaFoldDB" id="A0A7W7AYG5"/>
<dbReference type="GO" id="GO:0003700">
    <property type="term" value="F:DNA-binding transcription factor activity"/>
    <property type="evidence" value="ECO:0007669"/>
    <property type="project" value="InterPro"/>
</dbReference>
<dbReference type="Gene3D" id="3.40.190.10">
    <property type="entry name" value="Periplasmic binding protein-like II"/>
    <property type="match status" value="2"/>
</dbReference>
<dbReference type="PANTHER" id="PTHR30579">
    <property type="entry name" value="TRANSCRIPTIONAL REGULATOR"/>
    <property type="match status" value="1"/>
</dbReference>
<keyword evidence="3 6" id="KW-0238">DNA-binding</keyword>
<evidence type="ECO:0000256" key="3">
    <source>
        <dbReference type="ARBA" id="ARBA00023125"/>
    </source>
</evidence>
<dbReference type="InterPro" id="IPR000847">
    <property type="entry name" value="LysR_HTH_N"/>
</dbReference>
<dbReference type="FunFam" id="1.10.10.10:FF:000001">
    <property type="entry name" value="LysR family transcriptional regulator"/>
    <property type="match status" value="1"/>
</dbReference>
<evidence type="ECO:0000313" key="6">
    <source>
        <dbReference type="EMBL" id="MBB4630687.1"/>
    </source>
</evidence>
<dbReference type="PANTHER" id="PTHR30579:SF7">
    <property type="entry name" value="HTH-TYPE TRANSCRIPTIONAL REGULATOR LRHA-RELATED"/>
    <property type="match status" value="1"/>
</dbReference>
<organism evidence="6 7">
    <name type="scientific">Sphingosinicella soli</name>
    <dbReference type="NCBI Taxonomy" id="333708"/>
    <lineage>
        <taxon>Bacteria</taxon>
        <taxon>Pseudomonadati</taxon>
        <taxon>Pseudomonadota</taxon>
        <taxon>Alphaproteobacteria</taxon>
        <taxon>Sphingomonadales</taxon>
        <taxon>Sphingosinicellaceae</taxon>
        <taxon>Sphingosinicella</taxon>
    </lineage>
</organism>
<evidence type="ECO:0000259" key="5">
    <source>
        <dbReference type="PROSITE" id="PS50931"/>
    </source>
</evidence>
<feature type="domain" description="HTH lysR-type" evidence="5">
    <location>
        <begin position="25"/>
        <end position="80"/>
    </location>
</feature>
<accession>A0A7W7AYG5</accession>
<gene>
    <name evidence="6" type="ORF">GGQ98_000290</name>
</gene>
<keyword evidence="4" id="KW-0804">Transcription</keyword>
<proteinExistence type="inferred from homology"/>
<dbReference type="PROSITE" id="PS50931">
    <property type="entry name" value="HTH_LYSR"/>
    <property type="match status" value="1"/>
</dbReference>